<dbReference type="Proteomes" id="UP001597472">
    <property type="component" value="Unassembled WGS sequence"/>
</dbReference>
<accession>A0ABW5KP77</accession>
<evidence type="ECO:0000313" key="3">
    <source>
        <dbReference type="Proteomes" id="UP001597472"/>
    </source>
</evidence>
<dbReference type="EMBL" id="JBHULS010000001">
    <property type="protein sequence ID" value="MFD2550200.1"/>
    <property type="molecule type" value="Genomic_DNA"/>
</dbReference>
<dbReference type="RefSeq" id="WP_376890878.1">
    <property type="nucleotide sequence ID" value="NZ_JBHULS010000001.1"/>
</dbReference>
<sequence>MKHIFIFFLAIGLLGCKAKHEKQDSQQTNLLDNVTISASELNTIVGVLASEDKKGRDTGTDGIEASATYIEKQFAAYGIKPYYDTYRDYFKVQDMDAYNVIGFLEGNDATLKNEIVVIGAHYDHIGTRAKIVASDSIANGANDNAAGTAAVLAMARYFGAKKGNKRSLMFVLFSAEEMGLLGSKHLANRLKTENANLYTVVNMEMIGVPFTDREYVAFVTGYSKSNMGEKINSYIGSNFLGESEVSKQYNLFKASDNYPFYEVFNIPSHTISSCDLSNYDYYHHVDDETDKLDYNHMASLINTLIPGIEKITNTATQEIQLK</sequence>
<dbReference type="InterPro" id="IPR007484">
    <property type="entry name" value="Peptidase_M28"/>
</dbReference>
<keyword evidence="3" id="KW-1185">Reference proteome</keyword>
<reference evidence="3" key="1">
    <citation type="journal article" date="2019" name="Int. J. Syst. Evol. Microbiol.">
        <title>The Global Catalogue of Microorganisms (GCM) 10K type strain sequencing project: providing services to taxonomists for standard genome sequencing and annotation.</title>
        <authorList>
            <consortium name="The Broad Institute Genomics Platform"/>
            <consortium name="The Broad Institute Genome Sequencing Center for Infectious Disease"/>
            <person name="Wu L."/>
            <person name="Ma J."/>
        </authorList>
    </citation>
    <scope>NUCLEOTIDE SEQUENCE [LARGE SCALE GENOMIC DNA]</scope>
    <source>
        <strain evidence="3">KCTC 42587</strain>
    </source>
</reference>
<evidence type="ECO:0000313" key="2">
    <source>
        <dbReference type="EMBL" id="MFD2550200.1"/>
    </source>
</evidence>
<dbReference type="Pfam" id="PF04389">
    <property type="entry name" value="Peptidase_M28"/>
    <property type="match status" value="1"/>
</dbReference>
<dbReference type="PROSITE" id="PS51257">
    <property type="entry name" value="PROKAR_LIPOPROTEIN"/>
    <property type="match status" value="1"/>
</dbReference>
<gene>
    <name evidence="2" type="ORF">ACFSQP_00090</name>
</gene>
<proteinExistence type="predicted"/>
<feature type="domain" description="Peptidase M28" evidence="1">
    <location>
        <begin position="99"/>
        <end position="301"/>
    </location>
</feature>
<organism evidence="2 3">
    <name type="scientific">Bizionia sediminis</name>
    <dbReference type="NCBI Taxonomy" id="1737064"/>
    <lineage>
        <taxon>Bacteria</taxon>
        <taxon>Pseudomonadati</taxon>
        <taxon>Bacteroidota</taxon>
        <taxon>Flavobacteriia</taxon>
        <taxon>Flavobacteriales</taxon>
        <taxon>Flavobacteriaceae</taxon>
        <taxon>Bizionia</taxon>
    </lineage>
</organism>
<dbReference type="SUPFAM" id="SSF53187">
    <property type="entry name" value="Zn-dependent exopeptidases"/>
    <property type="match status" value="1"/>
</dbReference>
<dbReference type="Gene3D" id="3.40.630.10">
    <property type="entry name" value="Zn peptidases"/>
    <property type="match status" value="1"/>
</dbReference>
<dbReference type="InterPro" id="IPR045175">
    <property type="entry name" value="M28_fam"/>
</dbReference>
<evidence type="ECO:0000259" key="1">
    <source>
        <dbReference type="Pfam" id="PF04389"/>
    </source>
</evidence>
<protein>
    <submittedName>
        <fullName evidence="2">M20/M25/M40 family metallo-hydrolase</fullName>
    </submittedName>
</protein>
<dbReference type="PANTHER" id="PTHR12147:SF26">
    <property type="entry name" value="PEPTIDASE M28 DOMAIN-CONTAINING PROTEIN"/>
    <property type="match status" value="1"/>
</dbReference>
<name>A0ABW5KP77_9FLAO</name>
<dbReference type="PANTHER" id="PTHR12147">
    <property type="entry name" value="METALLOPEPTIDASE M28 FAMILY MEMBER"/>
    <property type="match status" value="1"/>
</dbReference>
<comment type="caution">
    <text evidence="2">The sequence shown here is derived from an EMBL/GenBank/DDBJ whole genome shotgun (WGS) entry which is preliminary data.</text>
</comment>